<gene>
    <name evidence="1" type="ORF">B5808_11780</name>
</gene>
<dbReference type="NCBIfam" id="TIGR00654">
    <property type="entry name" value="PhzF_family"/>
    <property type="match status" value="1"/>
</dbReference>
<sequence length="279" mass="29117">MARLRSFAQVDVFSAQPLRGNPVAVVLDGEGMSDADMQGLAHWTNLSETTFLLPPVDPDADYRLRIFTPTRELPFAGHPTLGSARAWLDGGGSPQRAGTIVQECGAGLVRIRIEGNMLSFAAPPTVRSGPVDAALLARVVEALGVETDDVVAHQWVDNGPGWLVIQLPSAEHVLAVEPRLALIPDAKVGVVGAYPPGSPEAFEVRAFSAALGGGEDPVTGSLNASVAQWLLRTGAMTGAWTASQGTRLGRAGRVSITPDGDDLWVGGACTTVVRGTALL</sequence>
<reference evidence="1 2" key="1">
    <citation type="submission" date="2017-04" db="EMBL/GenBank/DDBJ databases">
        <authorList>
            <person name="Afonso C.L."/>
            <person name="Miller P.J."/>
            <person name="Scott M.A."/>
            <person name="Spackman E."/>
            <person name="Goraichik I."/>
            <person name="Dimitrov K.M."/>
            <person name="Suarez D.L."/>
            <person name="Swayne D.E."/>
        </authorList>
    </citation>
    <scope>NUCLEOTIDE SEQUENCE [LARGE SCALE GENOMIC DNA]</scope>
    <source>
        <strain evidence="2">XA(T)</strain>
    </source>
</reference>
<dbReference type="InterPro" id="IPR003719">
    <property type="entry name" value="Phenazine_PhzF-like"/>
</dbReference>
<dbReference type="Pfam" id="PF02567">
    <property type="entry name" value="PhzC-PhzF"/>
    <property type="match status" value="1"/>
</dbReference>
<dbReference type="PANTHER" id="PTHR13774">
    <property type="entry name" value="PHENAZINE BIOSYNTHESIS PROTEIN"/>
    <property type="match status" value="1"/>
</dbReference>
<name>A0A1X9LNH0_9MICO</name>
<organism evidence="1 2">
    <name type="scientific">Cnuibacter physcomitrellae</name>
    <dbReference type="NCBI Taxonomy" id="1619308"/>
    <lineage>
        <taxon>Bacteria</taxon>
        <taxon>Bacillati</taxon>
        <taxon>Actinomycetota</taxon>
        <taxon>Actinomycetes</taxon>
        <taxon>Micrococcales</taxon>
        <taxon>Microbacteriaceae</taxon>
        <taxon>Cnuibacter</taxon>
    </lineage>
</organism>
<dbReference type="SUPFAM" id="SSF54506">
    <property type="entry name" value="Diaminopimelate epimerase-like"/>
    <property type="match status" value="1"/>
</dbReference>
<dbReference type="AlphaFoldDB" id="A0A1X9LNH0"/>
<evidence type="ECO:0000313" key="2">
    <source>
        <dbReference type="Proteomes" id="UP000192775"/>
    </source>
</evidence>
<dbReference type="Gene3D" id="3.10.310.10">
    <property type="entry name" value="Diaminopimelate Epimerase, Chain A, domain 1"/>
    <property type="match status" value="2"/>
</dbReference>
<accession>A0A1X9LNH0</accession>
<protein>
    <submittedName>
        <fullName evidence="1">Phenazine biosynthesis protein PhzF</fullName>
    </submittedName>
</protein>
<dbReference type="PANTHER" id="PTHR13774:SF32">
    <property type="entry name" value="ANTISENSE-ENHANCING SEQUENCE 1"/>
    <property type="match status" value="1"/>
</dbReference>
<evidence type="ECO:0000313" key="1">
    <source>
        <dbReference type="EMBL" id="ARJ05828.1"/>
    </source>
</evidence>
<dbReference type="Proteomes" id="UP000192775">
    <property type="component" value="Chromosome"/>
</dbReference>
<dbReference type="GO" id="GO:0016853">
    <property type="term" value="F:isomerase activity"/>
    <property type="evidence" value="ECO:0007669"/>
    <property type="project" value="TreeGrafter"/>
</dbReference>
<proteinExistence type="predicted"/>
<dbReference type="EMBL" id="CP020715">
    <property type="protein sequence ID" value="ARJ05828.1"/>
    <property type="molecule type" value="Genomic_DNA"/>
</dbReference>
<dbReference type="GO" id="GO:0005737">
    <property type="term" value="C:cytoplasm"/>
    <property type="evidence" value="ECO:0007669"/>
    <property type="project" value="TreeGrafter"/>
</dbReference>
<dbReference type="PIRSF" id="PIRSF016184">
    <property type="entry name" value="PhzC_PhzF"/>
    <property type="match status" value="1"/>
</dbReference>
<keyword evidence="2" id="KW-1185">Reference proteome</keyword>
<dbReference type="RefSeq" id="WP_085019966.1">
    <property type="nucleotide sequence ID" value="NZ_BMHD01000001.1"/>
</dbReference>
<dbReference type="KEGG" id="cphy:B5808_11780"/>